<organism evidence="1">
    <name type="scientific">Salmonella enterica</name>
    <name type="common">Salmonella choleraesuis</name>
    <dbReference type="NCBI Taxonomy" id="28901"/>
    <lineage>
        <taxon>Bacteria</taxon>
        <taxon>Pseudomonadati</taxon>
        <taxon>Pseudomonadota</taxon>
        <taxon>Gammaproteobacteria</taxon>
        <taxon>Enterobacterales</taxon>
        <taxon>Enterobacteriaceae</taxon>
        <taxon>Salmonella</taxon>
    </lineage>
</organism>
<name>A0A5V1MQH8_SALER</name>
<protein>
    <submittedName>
        <fullName evidence="1">Uncharacterized protein</fullName>
    </submittedName>
</protein>
<accession>A0A5V1MQH8</accession>
<proteinExistence type="predicted"/>
<gene>
    <name evidence="1" type="ORF">CIY58_22780</name>
</gene>
<reference evidence="1" key="1">
    <citation type="submission" date="2018-07" db="EMBL/GenBank/DDBJ databases">
        <authorList>
            <consortium name="PulseNet: The National Subtyping Network for Foodborne Disease Surveillance"/>
            <person name="Tarr C.L."/>
            <person name="Trees E."/>
            <person name="Katz L.S."/>
            <person name="Carleton-Romer H.A."/>
            <person name="Stroika S."/>
            <person name="Kucerova Z."/>
            <person name="Roache K.F."/>
            <person name="Sabol A.L."/>
            <person name="Besser J."/>
            <person name="Gerner-Smidt P."/>
        </authorList>
    </citation>
    <scope>NUCLEOTIDE SEQUENCE</scope>
    <source>
        <strain evidence="1">PNUSAS020231</strain>
    </source>
</reference>
<dbReference type="AlphaFoldDB" id="A0A5V1MQH8"/>
<dbReference type="EMBL" id="AAGXZS010000022">
    <property type="protein sequence ID" value="EBT2118611.1"/>
    <property type="molecule type" value="Genomic_DNA"/>
</dbReference>
<evidence type="ECO:0000313" key="1">
    <source>
        <dbReference type="EMBL" id="EBT2118611.1"/>
    </source>
</evidence>
<sequence>MMLISNRGSVIVIMSRIKGINCIHFTDPVLSGSNNDLWIPVSDTDYFKFIENLLVINNIANNVVRIDVKSIGDTYKDFEVIYNVK</sequence>
<comment type="caution">
    <text evidence="1">The sequence shown here is derived from an EMBL/GenBank/DDBJ whole genome shotgun (WGS) entry which is preliminary data.</text>
</comment>